<dbReference type="AlphaFoldDB" id="A0A2T1G894"/>
<dbReference type="RefSeq" id="WP_106308629.1">
    <property type="nucleotide sequence ID" value="NZ_PVWO01000299.1"/>
</dbReference>
<sequence>MFYKSALLAIGLMLVGSDYTNASEIPTVESNPVSNPDLLEIENVDAVNRTSIEPSALIANSSQPAATDLSLEVTPVKPRSNPIGSPTRSNSTPTPIDNSNQIRNPQLDRANIWGMAYVSPLSDVLRINDSVVKPNGTKIGQTPTETESSRSTEPKKWSVGVHAQASTTGFIGVDAGYKFSPNLHTRLGINTVGFGYNYSSQGIDYNASLSPTNVHLLGDYFPFGGGLRLTGGLIFQNNRFSGSAKSNASNQININGTNYNASQIGTVETSGSFSNSVAPYLGVGFGTPINEGFGFNVDLGVMFAGSPTVSLSANNISPLVPAAIQNQLRSDLAAQQQKTNADISSFRLYPVLSIGFSYAF</sequence>
<evidence type="ECO:0000256" key="1">
    <source>
        <dbReference type="SAM" id="MobiDB-lite"/>
    </source>
</evidence>
<organism evidence="3 4">
    <name type="scientific">Chamaesiphon polymorphus CCALA 037</name>
    <dbReference type="NCBI Taxonomy" id="2107692"/>
    <lineage>
        <taxon>Bacteria</taxon>
        <taxon>Bacillati</taxon>
        <taxon>Cyanobacteriota</taxon>
        <taxon>Cyanophyceae</taxon>
        <taxon>Gomontiellales</taxon>
        <taxon>Chamaesiphonaceae</taxon>
        <taxon>Chamaesiphon</taxon>
    </lineage>
</organism>
<keyword evidence="4" id="KW-1185">Reference proteome</keyword>
<evidence type="ECO:0000313" key="4">
    <source>
        <dbReference type="Proteomes" id="UP000238937"/>
    </source>
</evidence>
<keyword evidence="2" id="KW-0732">Signal</keyword>
<dbReference type="Proteomes" id="UP000238937">
    <property type="component" value="Unassembled WGS sequence"/>
</dbReference>
<feature type="signal peptide" evidence="2">
    <location>
        <begin position="1"/>
        <end position="22"/>
    </location>
</feature>
<dbReference type="Gene3D" id="2.40.160.170">
    <property type="match status" value="1"/>
</dbReference>
<evidence type="ECO:0008006" key="5">
    <source>
        <dbReference type="Google" id="ProtNLM"/>
    </source>
</evidence>
<name>A0A2T1G894_9CYAN</name>
<dbReference type="OrthoDB" id="517121at2"/>
<feature type="chain" id="PRO_5015584925" description="Outer membrane protein beta-barrel domain-containing protein" evidence="2">
    <location>
        <begin position="23"/>
        <end position="360"/>
    </location>
</feature>
<protein>
    <recommendedName>
        <fullName evidence="5">Outer membrane protein beta-barrel domain-containing protein</fullName>
    </recommendedName>
</protein>
<evidence type="ECO:0000256" key="2">
    <source>
        <dbReference type="SAM" id="SignalP"/>
    </source>
</evidence>
<dbReference type="EMBL" id="PVWO01000299">
    <property type="protein sequence ID" value="PSB53472.1"/>
    <property type="molecule type" value="Genomic_DNA"/>
</dbReference>
<feature type="compositionally biased region" description="Basic and acidic residues" evidence="1">
    <location>
        <begin position="147"/>
        <end position="156"/>
    </location>
</feature>
<feature type="region of interest" description="Disordered" evidence="1">
    <location>
        <begin position="135"/>
        <end position="159"/>
    </location>
</feature>
<reference evidence="3 4" key="1">
    <citation type="submission" date="2018-03" db="EMBL/GenBank/DDBJ databases">
        <title>The ancient ancestry and fast evolution of plastids.</title>
        <authorList>
            <person name="Moore K.R."/>
            <person name="Magnabosco C."/>
            <person name="Momper L."/>
            <person name="Gold D.A."/>
            <person name="Bosak T."/>
            <person name="Fournier G.P."/>
        </authorList>
    </citation>
    <scope>NUCLEOTIDE SEQUENCE [LARGE SCALE GENOMIC DNA]</scope>
    <source>
        <strain evidence="3 4">CCALA 037</strain>
    </source>
</reference>
<accession>A0A2T1G894</accession>
<proteinExistence type="predicted"/>
<gene>
    <name evidence="3" type="ORF">C7B77_19520</name>
</gene>
<feature type="region of interest" description="Disordered" evidence="1">
    <location>
        <begin position="74"/>
        <end position="104"/>
    </location>
</feature>
<feature type="compositionally biased region" description="Polar residues" evidence="1">
    <location>
        <begin position="82"/>
        <end position="104"/>
    </location>
</feature>
<evidence type="ECO:0000313" key="3">
    <source>
        <dbReference type="EMBL" id="PSB53472.1"/>
    </source>
</evidence>
<comment type="caution">
    <text evidence="3">The sequence shown here is derived from an EMBL/GenBank/DDBJ whole genome shotgun (WGS) entry which is preliminary data.</text>
</comment>